<dbReference type="SUPFAM" id="SSF51735">
    <property type="entry name" value="NAD(P)-binding Rossmann-fold domains"/>
    <property type="match status" value="1"/>
</dbReference>
<dbReference type="Proteomes" id="UP001304895">
    <property type="component" value="Unassembled WGS sequence"/>
</dbReference>
<comment type="caution">
    <text evidence="4">The sequence shown here is derived from an EMBL/GenBank/DDBJ whole genome shotgun (WGS) entry which is preliminary data.</text>
</comment>
<dbReference type="GO" id="GO:0005737">
    <property type="term" value="C:cytoplasm"/>
    <property type="evidence" value="ECO:0007669"/>
    <property type="project" value="TreeGrafter"/>
</dbReference>
<proteinExistence type="inferred from homology"/>
<evidence type="ECO:0000256" key="1">
    <source>
        <dbReference type="ARBA" id="ARBA00006484"/>
    </source>
</evidence>
<accession>A0AAN6UQ58</accession>
<dbReference type="PRINTS" id="PR00081">
    <property type="entry name" value="GDHRDH"/>
</dbReference>
<sequence>MTVVFITGVGKGIGRALTEAYLARPGYTVIGSVRDKADPKYQDLRSHPAASGSKLILVSIEAASQTDPKTAVEELRAAGIDHVDIAIANAGISPPAAPLEAAAIKDVEEAFRINTVAPLVLFQVLKPLLDAAKAPKWVSISSAVGSITNIDTFGLYPFGAYGISKAGLNWITAAVHNGNKNYVAVAVHPGLVQTEMGNEGARAMGLEKAPVSLDDVVQRLLPFVDGATREKTSGKFFNLDDGSEFAY</sequence>
<dbReference type="AlphaFoldDB" id="A0AAN6UQ58"/>
<dbReference type="EMBL" id="MU853405">
    <property type="protein sequence ID" value="KAK4135871.1"/>
    <property type="molecule type" value="Genomic_DNA"/>
</dbReference>
<reference evidence="4" key="2">
    <citation type="submission" date="2023-05" db="EMBL/GenBank/DDBJ databases">
        <authorList>
            <consortium name="Lawrence Berkeley National Laboratory"/>
            <person name="Steindorff A."/>
            <person name="Hensen N."/>
            <person name="Bonometti L."/>
            <person name="Westerberg I."/>
            <person name="Brannstrom I.O."/>
            <person name="Guillou S."/>
            <person name="Cros-Aarteil S."/>
            <person name="Calhoun S."/>
            <person name="Haridas S."/>
            <person name="Kuo A."/>
            <person name="Mondo S."/>
            <person name="Pangilinan J."/>
            <person name="Riley R."/>
            <person name="Labutti K."/>
            <person name="Andreopoulos B."/>
            <person name="Lipzen A."/>
            <person name="Chen C."/>
            <person name="Yanf M."/>
            <person name="Daum C."/>
            <person name="Ng V."/>
            <person name="Clum A."/>
            <person name="Ohm R."/>
            <person name="Martin F."/>
            <person name="Silar P."/>
            <person name="Natvig D."/>
            <person name="Lalanne C."/>
            <person name="Gautier V."/>
            <person name="Ament-Velasquez S.L."/>
            <person name="Kruys A."/>
            <person name="Hutchinson M.I."/>
            <person name="Powell A.J."/>
            <person name="Barry K."/>
            <person name="Miller A.N."/>
            <person name="Grigoriev I.V."/>
            <person name="Debuchy R."/>
            <person name="Gladieux P."/>
            <person name="Thoren M.H."/>
            <person name="Johannesson H."/>
        </authorList>
    </citation>
    <scope>NUCLEOTIDE SEQUENCE</scope>
    <source>
        <strain evidence="4">CBS 123565</strain>
    </source>
</reference>
<reference evidence="4" key="1">
    <citation type="journal article" date="2023" name="Mol. Phylogenet. Evol.">
        <title>Genome-scale phylogeny and comparative genomics of the fungal order Sordariales.</title>
        <authorList>
            <person name="Hensen N."/>
            <person name="Bonometti L."/>
            <person name="Westerberg I."/>
            <person name="Brannstrom I.O."/>
            <person name="Guillou S."/>
            <person name="Cros-Aarteil S."/>
            <person name="Calhoun S."/>
            <person name="Haridas S."/>
            <person name="Kuo A."/>
            <person name="Mondo S."/>
            <person name="Pangilinan J."/>
            <person name="Riley R."/>
            <person name="LaButti K."/>
            <person name="Andreopoulos B."/>
            <person name="Lipzen A."/>
            <person name="Chen C."/>
            <person name="Yan M."/>
            <person name="Daum C."/>
            <person name="Ng V."/>
            <person name="Clum A."/>
            <person name="Steindorff A."/>
            <person name="Ohm R.A."/>
            <person name="Martin F."/>
            <person name="Silar P."/>
            <person name="Natvig D.O."/>
            <person name="Lalanne C."/>
            <person name="Gautier V."/>
            <person name="Ament-Velasquez S.L."/>
            <person name="Kruys A."/>
            <person name="Hutchinson M.I."/>
            <person name="Powell A.J."/>
            <person name="Barry K."/>
            <person name="Miller A.N."/>
            <person name="Grigoriev I.V."/>
            <person name="Debuchy R."/>
            <person name="Gladieux P."/>
            <person name="Hiltunen Thoren M."/>
            <person name="Johannesson H."/>
        </authorList>
    </citation>
    <scope>NUCLEOTIDE SEQUENCE</scope>
    <source>
        <strain evidence="4">CBS 123565</strain>
    </source>
</reference>
<evidence type="ECO:0000313" key="4">
    <source>
        <dbReference type="EMBL" id="KAK4135871.1"/>
    </source>
</evidence>
<organism evidence="4 5">
    <name type="scientific">Trichocladium antarcticum</name>
    <dbReference type="NCBI Taxonomy" id="1450529"/>
    <lineage>
        <taxon>Eukaryota</taxon>
        <taxon>Fungi</taxon>
        <taxon>Dikarya</taxon>
        <taxon>Ascomycota</taxon>
        <taxon>Pezizomycotina</taxon>
        <taxon>Sordariomycetes</taxon>
        <taxon>Sordariomycetidae</taxon>
        <taxon>Sordariales</taxon>
        <taxon>Chaetomiaceae</taxon>
        <taxon>Trichocladium</taxon>
    </lineage>
</organism>
<comment type="similarity">
    <text evidence="1">Belongs to the short-chain dehydrogenases/reductases (SDR) family.</text>
</comment>
<dbReference type="GO" id="GO:0016491">
    <property type="term" value="F:oxidoreductase activity"/>
    <property type="evidence" value="ECO:0007669"/>
    <property type="project" value="UniProtKB-KW"/>
</dbReference>
<evidence type="ECO:0000256" key="3">
    <source>
        <dbReference type="ARBA" id="ARBA00023002"/>
    </source>
</evidence>
<evidence type="ECO:0000256" key="2">
    <source>
        <dbReference type="ARBA" id="ARBA00022857"/>
    </source>
</evidence>
<evidence type="ECO:0000313" key="5">
    <source>
        <dbReference type="Proteomes" id="UP001304895"/>
    </source>
</evidence>
<dbReference type="PANTHER" id="PTHR43544">
    <property type="entry name" value="SHORT-CHAIN DEHYDROGENASE/REDUCTASE"/>
    <property type="match status" value="1"/>
</dbReference>
<dbReference type="InterPro" id="IPR051468">
    <property type="entry name" value="Fungal_SecMetab_SDRs"/>
</dbReference>
<protein>
    <submittedName>
        <fullName evidence="4">NAD(P)-binding protein</fullName>
    </submittedName>
</protein>
<dbReference type="Pfam" id="PF00106">
    <property type="entry name" value="adh_short"/>
    <property type="match status" value="1"/>
</dbReference>
<dbReference type="PANTHER" id="PTHR43544:SF7">
    <property type="entry name" value="NADB-LER2"/>
    <property type="match status" value="1"/>
</dbReference>
<dbReference type="InterPro" id="IPR002347">
    <property type="entry name" value="SDR_fam"/>
</dbReference>
<dbReference type="InterPro" id="IPR036291">
    <property type="entry name" value="NAD(P)-bd_dom_sf"/>
</dbReference>
<dbReference type="Gene3D" id="3.40.50.720">
    <property type="entry name" value="NAD(P)-binding Rossmann-like Domain"/>
    <property type="match status" value="1"/>
</dbReference>
<gene>
    <name evidence="4" type="ORF">BT67DRAFT_440749</name>
</gene>
<keyword evidence="5" id="KW-1185">Reference proteome</keyword>
<name>A0AAN6UQ58_9PEZI</name>
<keyword evidence="2" id="KW-0521">NADP</keyword>
<keyword evidence="3" id="KW-0560">Oxidoreductase</keyword>